<dbReference type="EMBL" id="BARS01025655">
    <property type="protein sequence ID" value="GAG06606.1"/>
    <property type="molecule type" value="Genomic_DNA"/>
</dbReference>
<dbReference type="AlphaFoldDB" id="X0W1K2"/>
<reference evidence="1" key="1">
    <citation type="journal article" date="2014" name="Front. Microbiol.">
        <title>High frequency of phylogenetically diverse reductive dehalogenase-homologous genes in deep subseafloor sedimentary metagenomes.</title>
        <authorList>
            <person name="Kawai M."/>
            <person name="Futagami T."/>
            <person name="Toyoda A."/>
            <person name="Takaki Y."/>
            <person name="Nishi S."/>
            <person name="Hori S."/>
            <person name="Arai W."/>
            <person name="Tsubouchi T."/>
            <person name="Morono Y."/>
            <person name="Uchiyama I."/>
            <person name="Ito T."/>
            <person name="Fujiyama A."/>
            <person name="Inagaki F."/>
            <person name="Takami H."/>
        </authorList>
    </citation>
    <scope>NUCLEOTIDE SEQUENCE</scope>
    <source>
        <strain evidence="1">Expedition CK06-06</strain>
    </source>
</reference>
<organism evidence="1">
    <name type="scientific">marine sediment metagenome</name>
    <dbReference type="NCBI Taxonomy" id="412755"/>
    <lineage>
        <taxon>unclassified sequences</taxon>
        <taxon>metagenomes</taxon>
        <taxon>ecological metagenomes</taxon>
    </lineage>
</organism>
<name>X0W1K2_9ZZZZ</name>
<evidence type="ECO:0000313" key="1">
    <source>
        <dbReference type="EMBL" id="GAG06606.1"/>
    </source>
</evidence>
<proteinExistence type="predicted"/>
<accession>X0W1K2</accession>
<sequence>MILLELIIFLKDGTQQSMKIDRLKTSGINENNFFIESHKTGRIEVPLDSIDGFKIETGRTYLLHESTQIHLTTAIGILSKHST</sequence>
<comment type="caution">
    <text evidence="1">The sequence shown here is derived from an EMBL/GenBank/DDBJ whole genome shotgun (WGS) entry which is preliminary data.</text>
</comment>
<gene>
    <name evidence="1" type="ORF">S01H1_40508</name>
</gene>
<protein>
    <submittedName>
        <fullName evidence="1">Uncharacterized protein</fullName>
    </submittedName>
</protein>